<dbReference type="GO" id="GO:0003723">
    <property type="term" value="F:RNA binding"/>
    <property type="evidence" value="ECO:0007669"/>
    <property type="project" value="UniProtKB-UniRule"/>
</dbReference>
<keyword evidence="3 5" id="KW-0949">S-adenosyl-L-methionine</keyword>
<dbReference type="InterPro" id="IPR035926">
    <property type="entry name" value="NusB-like_sf"/>
</dbReference>
<dbReference type="Pfam" id="PF01189">
    <property type="entry name" value="Methyltr_RsmB-F"/>
    <property type="match status" value="1"/>
</dbReference>
<evidence type="ECO:0000256" key="5">
    <source>
        <dbReference type="PROSITE-ProRule" id="PRU01023"/>
    </source>
</evidence>
<dbReference type="GO" id="GO:0008173">
    <property type="term" value="F:RNA methyltransferase activity"/>
    <property type="evidence" value="ECO:0007669"/>
    <property type="project" value="InterPro"/>
</dbReference>
<reference evidence="8 9" key="1">
    <citation type="submission" date="2018-06" db="EMBL/GenBank/DDBJ databases">
        <authorList>
            <consortium name="Pathogen Informatics"/>
            <person name="Doyle S."/>
        </authorList>
    </citation>
    <scope>NUCLEOTIDE SEQUENCE [LARGE SCALE GENOMIC DNA]</scope>
    <source>
        <strain evidence="8 9">NCTC11820</strain>
    </source>
</reference>
<dbReference type="CDD" id="cd02440">
    <property type="entry name" value="AdoMet_MTases"/>
    <property type="match status" value="1"/>
</dbReference>
<dbReference type="PANTHER" id="PTHR22807">
    <property type="entry name" value="NOP2 YEAST -RELATED NOL1/NOP2/FMU SUN DOMAIN-CONTAINING"/>
    <property type="match status" value="1"/>
</dbReference>
<dbReference type="GO" id="GO:0001510">
    <property type="term" value="P:RNA methylation"/>
    <property type="evidence" value="ECO:0007669"/>
    <property type="project" value="InterPro"/>
</dbReference>
<comment type="similarity">
    <text evidence="5">Belongs to the class I-like SAM-binding methyltransferase superfamily. RsmB/NOP family.</text>
</comment>
<dbReference type="EMBL" id="UASJ01000001">
    <property type="protein sequence ID" value="SQB64544.1"/>
    <property type="molecule type" value="Genomic_DNA"/>
</dbReference>
<evidence type="ECO:0000256" key="1">
    <source>
        <dbReference type="ARBA" id="ARBA00022603"/>
    </source>
</evidence>
<name>A0A2X2YKA1_9ACTO</name>
<dbReference type="Proteomes" id="UP000250245">
    <property type="component" value="Unassembled WGS sequence"/>
</dbReference>
<feature type="binding site" evidence="5">
    <location>
        <begin position="313"/>
        <end position="319"/>
    </location>
    <ligand>
        <name>S-adenosyl-L-methionine</name>
        <dbReference type="ChEBI" id="CHEBI:59789"/>
    </ligand>
</feature>
<dbReference type="SUPFAM" id="SSF53335">
    <property type="entry name" value="S-adenosyl-L-methionine-dependent methyltransferases"/>
    <property type="match status" value="1"/>
</dbReference>
<feature type="binding site" evidence="5">
    <location>
        <position position="365"/>
    </location>
    <ligand>
        <name>S-adenosyl-L-methionine</name>
        <dbReference type="ChEBI" id="CHEBI:59789"/>
    </ligand>
</feature>
<dbReference type="InterPro" id="IPR001678">
    <property type="entry name" value="MeTrfase_RsmB-F_NOP2_dom"/>
</dbReference>
<evidence type="ECO:0000259" key="7">
    <source>
        <dbReference type="PROSITE" id="PS51686"/>
    </source>
</evidence>
<evidence type="ECO:0000313" key="9">
    <source>
        <dbReference type="Proteomes" id="UP000250245"/>
    </source>
</evidence>
<keyword evidence="2 5" id="KW-0808">Transferase</keyword>
<dbReference type="EC" id="2.1.1.176" evidence="8"/>
<dbReference type="InterPro" id="IPR049560">
    <property type="entry name" value="MeTrfase_RsmB-F_NOP2_cat"/>
</dbReference>
<dbReference type="RefSeq" id="WP_041798066.1">
    <property type="nucleotide sequence ID" value="NZ_CP068112.1"/>
</dbReference>
<dbReference type="GeneID" id="55565802"/>
<feature type="compositionally biased region" description="Polar residues" evidence="6">
    <location>
        <begin position="19"/>
        <end position="33"/>
    </location>
</feature>
<proteinExistence type="inferred from homology"/>
<keyword evidence="1 5" id="KW-0489">Methyltransferase</keyword>
<dbReference type="InterPro" id="IPR023267">
    <property type="entry name" value="RCMT"/>
</dbReference>
<dbReference type="InterPro" id="IPR006027">
    <property type="entry name" value="NusB_RsmB_TIM44"/>
</dbReference>
<feature type="domain" description="SAM-dependent MTase RsmB/NOP-type" evidence="7">
    <location>
        <begin position="219"/>
        <end position="503"/>
    </location>
</feature>
<dbReference type="Gene3D" id="1.10.940.10">
    <property type="entry name" value="NusB-like"/>
    <property type="match status" value="1"/>
</dbReference>
<evidence type="ECO:0000256" key="6">
    <source>
        <dbReference type="SAM" id="MobiDB-lite"/>
    </source>
</evidence>
<dbReference type="Pfam" id="PF01029">
    <property type="entry name" value="NusB"/>
    <property type="match status" value="1"/>
</dbReference>
<evidence type="ECO:0000313" key="8">
    <source>
        <dbReference type="EMBL" id="SQB64544.1"/>
    </source>
</evidence>
<feature type="active site" description="Nucleophile" evidence="5">
    <location>
        <position position="436"/>
    </location>
</feature>
<accession>A0A2X2YKA1</accession>
<feature type="binding site" evidence="5">
    <location>
        <position position="338"/>
    </location>
    <ligand>
        <name>S-adenosyl-L-methionine</name>
        <dbReference type="ChEBI" id="CHEBI:59789"/>
    </ligand>
</feature>
<sequence>MKHPGTSSGGKPRTPRNPAKSTGTGRNFRNSRTGYAYRSKTRRDPARDVAFQALRRVDQDHAYANLVLPGLIERARLHRRDAAFATELVYGTLRLQGRYDAIIGLLSDRDIAALDSELVTVLRMGIHQILQMRVEDYAAVDTMVDLARDRLSAGPAGMVNAVLRKVTEHDLSYWLDAITSGLTGEKALSRAFSYPEWIVWALRDALVATGRDAGELPGLLHAQNRPAYVTLCARPGLISADELATAAETYLDADTRLGELSDCAVVLSGGDPRRLRAVERGLAGVEDEGSQLVAKVLAAAPVTGVERTWVDLCAGPGGKTALLAGLARSRDVSVIANEVSPHRAELVRDSTKAFTDQIVQVLQGDGRDFGGLHPGKADRVLVDAPCSGLGSLRRRPEARWNKSATDLKDLTALQQDLLRSALETVKPGGVVGYATCSPHLAETRQVVETTVKNRADLRVLDAPAVAREIIVNSEHDLGPGPYLQLWPDRDGTDAMFLALIQKKSPTEEAIAPKQSETDLEIRQ</sequence>
<evidence type="ECO:0000256" key="4">
    <source>
        <dbReference type="ARBA" id="ARBA00022884"/>
    </source>
</evidence>
<feature type="binding site" evidence="5">
    <location>
        <position position="383"/>
    </location>
    <ligand>
        <name>S-adenosyl-L-methionine</name>
        <dbReference type="ChEBI" id="CHEBI:59789"/>
    </ligand>
</feature>
<evidence type="ECO:0000256" key="2">
    <source>
        <dbReference type="ARBA" id="ARBA00022679"/>
    </source>
</evidence>
<dbReference type="SUPFAM" id="SSF48013">
    <property type="entry name" value="NusB-like"/>
    <property type="match status" value="1"/>
</dbReference>
<organism evidence="8 9">
    <name type="scientific">Mobiluncus curtisii</name>
    <dbReference type="NCBI Taxonomy" id="2051"/>
    <lineage>
        <taxon>Bacteria</taxon>
        <taxon>Bacillati</taxon>
        <taxon>Actinomycetota</taxon>
        <taxon>Actinomycetes</taxon>
        <taxon>Actinomycetales</taxon>
        <taxon>Actinomycetaceae</taxon>
        <taxon>Mobiluncus</taxon>
    </lineage>
</organism>
<keyword evidence="4 5" id="KW-0694">RNA-binding</keyword>
<dbReference type="InterPro" id="IPR029063">
    <property type="entry name" value="SAM-dependent_MTases_sf"/>
</dbReference>
<dbReference type="PANTHER" id="PTHR22807:SF53">
    <property type="entry name" value="RIBOSOMAL RNA SMALL SUBUNIT METHYLTRANSFERASE B-RELATED"/>
    <property type="match status" value="1"/>
</dbReference>
<evidence type="ECO:0000256" key="3">
    <source>
        <dbReference type="ARBA" id="ARBA00022691"/>
    </source>
</evidence>
<dbReference type="GO" id="GO:0006355">
    <property type="term" value="P:regulation of DNA-templated transcription"/>
    <property type="evidence" value="ECO:0007669"/>
    <property type="project" value="InterPro"/>
</dbReference>
<protein>
    <submittedName>
        <fullName evidence="8">Ribosomal RNA small subunit methyltransferase B</fullName>
        <ecNumber evidence="8">2.1.1.176</ecNumber>
    </submittedName>
</protein>
<feature type="region of interest" description="Disordered" evidence="6">
    <location>
        <begin position="1"/>
        <end position="43"/>
    </location>
</feature>
<dbReference type="AlphaFoldDB" id="A0A2X2YKA1"/>
<dbReference type="PRINTS" id="PR02008">
    <property type="entry name" value="RCMTFAMILY"/>
</dbReference>
<gene>
    <name evidence="8" type="primary">rsmB</name>
    <name evidence="8" type="ORF">NCTC11820_00892</name>
</gene>
<dbReference type="Gene3D" id="3.40.50.150">
    <property type="entry name" value="Vaccinia Virus protein VP39"/>
    <property type="match status" value="1"/>
</dbReference>
<dbReference type="PROSITE" id="PS51686">
    <property type="entry name" value="SAM_MT_RSMB_NOP"/>
    <property type="match status" value="1"/>
</dbReference>